<dbReference type="Proteomes" id="UP000799324">
    <property type="component" value="Unassembled WGS sequence"/>
</dbReference>
<evidence type="ECO:0000313" key="3">
    <source>
        <dbReference type="Proteomes" id="UP000799324"/>
    </source>
</evidence>
<keyword evidence="3" id="KW-1185">Reference proteome</keyword>
<dbReference type="AlphaFoldDB" id="A0A6A6TR52"/>
<gene>
    <name evidence="2" type="ORF">K491DRAFT_687588</name>
</gene>
<dbReference type="EMBL" id="MU004295">
    <property type="protein sequence ID" value="KAF2661104.1"/>
    <property type="molecule type" value="Genomic_DNA"/>
</dbReference>
<feature type="transmembrane region" description="Helical" evidence="1">
    <location>
        <begin position="16"/>
        <end position="37"/>
    </location>
</feature>
<evidence type="ECO:0000256" key="1">
    <source>
        <dbReference type="SAM" id="Phobius"/>
    </source>
</evidence>
<sequence>MGETVQPNHADTLKTLLIAGLTQILGKAGFGLIYCWVRRRAEFWSNRARKMGSKEWMG</sequence>
<name>A0A6A6TR52_9PLEO</name>
<evidence type="ECO:0000313" key="2">
    <source>
        <dbReference type="EMBL" id="KAF2661104.1"/>
    </source>
</evidence>
<reference evidence="2" key="1">
    <citation type="journal article" date="2020" name="Stud. Mycol.">
        <title>101 Dothideomycetes genomes: a test case for predicting lifestyles and emergence of pathogens.</title>
        <authorList>
            <person name="Haridas S."/>
            <person name="Albert R."/>
            <person name="Binder M."/>
            <person name="Bloem J."/>
            <person name="Labutti K."/>
            <person name="Salamov A."/>
            <person name="Andreopoulos B."/>
            <person name="Baker S."/>
            <person name="Barry K."/>
            <person name="Bills G."/>
            <person name="Bluhm B."/>
            <person name="Cannon C."/>
            <person name="Castanera R."/>
            <person name="Culley D."/>
            <person name="Daum C."/>
            <person name="Ezra D."/>
            <person name="Gonzalez J."/>
            <person name="Henrissat B."/>
            <person name="Kuo A."/>
            <person name="Liang C."/>
            <person name="Lipzen A."/>
            <person name="Lutzoni F."/>
            <person name="Magnuson J."/>
            <person name="Mondo S."/>
            <person name="Nolan M."/>
            <person name="Ohm R."/>
            <person name="Pangilinan J."/>
            <person name="Park H.-J."/>
            <person name="Ramirez L."/>
            <person name="Alfaro M."/>
            <person name="Sun H."/>
            <person name="Tritt A."/>
            <person name="Yoshinaga Y."/>
            <person name="Zwiers L.-H."/>
            <person name="Turgeon B."/>
            <person name="Goodwin S."/>
            <person name="Spatafora J."/>
            <person name="Crous P."/>
            <person name="Grigoriev I."/>
        </authorList>
    </citation>
    <scope>NUCLEOTIDE SEQUENCE</scope>
    <source>
        <strain evidence="2">CBS 122681</strain>
    </source>
</reference>
<proteinExistence type="predicted"/>
<accession>A0A6A6TR52</accession>
<organism evidence="2 3">
    <name type="scientific">Lophiostoma macrostomum CBS 122681</name>
    <dbReference type="NCBI Taxonomy" id="1314788"/>
    <lineage>
        <taxon>Eukaryota</taxon>
        <taxon>Fungi</taxon>
        <taxon>Dikarya</taxon>
        <taxon>Ascomycota</taxon>
        <taxon>Pezizomycotina</taxon>
        <taxon>Dothideomycetes</taxon>
        <taxon>Pleosporomycetidae</taxon>
        <taxon>Pleosporales</taxon>
        <taxon>Lophiostomataceae</taxon>
        <taxon>Lophiostoma</taxon>
    </lineage>
</organism>
<keyword evidence="1" id="KW-1133">Transmembrane helix</keyword>
<protein>
    <submittedName>
        <fullName evidence="2">Uncharacterized protein</fullName>
    </submittedName>
</protein>
<keyword evidence="1" id="KW-0812">Transmembrane</keyword>
<keyword evidence="1" id="KW-0472">Membrane</keyword>